<feature type="non-terminal residue" evidence="1">
    <location>
        <position position="116"/>
    </location>
</feature>
<name>A0A8J2PGN5_9HEXA</name>
<accession>A0A8J2PGN5</accession>
<keyword evidence="2" id="KW-1185">Reference proteome</keyword>
<dbReference type="InterPro" id="IPR004119">
    <property type="entry name" value="EcKL"/>
</dbReference>
<dbReference type="Proteomes" id="UP000708208">
    <property type="component" value="Unassembled WGS sequence"/>
</dbReference>
<dbReference type="PANTHER" id="PTHR11012">
    <property type="entry name" value="PROTEIN KINASE-LIKE DOMAIN-CONTAINING"/>
    <property type="match status" value="1"/>
</dbReference>
<gene>
    <name evidence="1" type="ORF">AFUS01_LOCUS24795</name>
</gene>
<dbReference type="PANTHER" id="PTHR11012:SF30">
    <property type="entry name" value="PROTEIN KINASE-LIKE DOMAIN-CONTAINING"/>
    <property type="match status" value="1"/>
</dbReference>
<dbReference type="AlphaFoldDB" id="A0A8J2PGN5"/>
<evidence type="ECO:0000313" key="2">
    <source>
        <dbReference type="Proteomes" id="UP000708208"/>
    </source>
</evidence>
<proteinExistence type="predicted"/>
<evidence type="ECO:0000313" key="1">
    <source>
        <dbReference type="EMBL" id="CAG7786220.1"/>
    </source>
</evidence>
<dbReference type="EMBL" id="CAJVCH010312740">
    <property type="protein sequence ID" value="CAG7786220.1"/>
    <property type="molecule type" value="Genomic_DNA"/>
</dbReference>
<comment type="caution">
    <text evidence="1">The sequence shown here is derived from an EMBL/GenBank/DDBJ whole genome shotgun (WGS) entry which is preliminary data.</text>
</comment>
<feature type="non-terminal residue" evidence="1">
    <location>
        <position position="1"/>
    </location>
</feature>
<dbReference type="OrthoDB" id="191037at2759"/>
<reference evidence="1" key="1">
    <citation type="submission" date="2021-06" db="EMBL/GenBank/DDBJ databases">
        <authorList>
            <person name="Hodson N. C."/>
            <person name="Mongue J. A."/>
            <person name="Jaron S. K."/>
        </authorList>
    </citation>
    <scope>NUCLEOTIDE SEQUENCE</scope>
</reference>
<organism evidence="1 2">
    <name type="scientific">Allacma fusca</name>
    <dbReference type="NCBI Taxonomy" id="39272"/>
    <lineage>
        <taxon>Eukaryota</taxon>
        <taxon>Metazoa</taxon>
        <taxon>Ecdysozoa</taxon>
        <taxon>Arthropoda</taxon>
        <taxon>Hexapoda</taxon>
        <taxon>Collembola</taxon>
        <taxon>Symphypleona</taxon>
        <taxon>Sminthuridae</taxon>
        <taxon>Allacma</taxon>
    </lineage>
</organism>
<sequence length="116" mass="13127">MEDTGLSKEFLENALGYRIEKFEVKAGSNLGDGYTCALFGVDVWKVAEPENPISIVVKCYPVNESRQEFLETGNIFKIELGMYDTVIPALTKFQEILPEKERVPLPFAPMIFGQYI</sequence>
<protein>
    <submittedName>
        <fullName evidence="1">Uncharacterized protein</fullName>
    </submittedName>
</protein>
<dbReference type="Pfam" id="PF02958">
    <property type="entry name" value="EcKL"/>
    <property type="match status" value="1"/>
</dbReference>